<dbReference type="Proteomes" id="UP000006228">
    <property type="component" value="Unassembled WGS sequence"/>
</dbReference>
<reference evidence="5 6" key="1">
    <citation type="journal article" date="2012" name="Int. J. Syst. Evol. Microbiol.">
        <title>Vibrio caribbeanicus sp. nov., isolated from the marine sponge Scleritoderma cyanea.</title>
        <authorList>
            <person name="Hoffmann M."/>
            <person name="Monday S.R."/>
            <person name="Allard M.W."/>
            <person name="Strain E.A."/>
            <person name="Whittaker P."/>
            <person name="Naum M."/>
            <person name="McCarthy P.J."/>
            <person name="Lopez J.V."/>
            <person name="Fischer M."/>
            <person name="Brown E.W."/>
        </authorList>
    </citation>
    <scope>NUCLEOTIDE SEQUENCE [LARGE SCALE GENOMIC DNA]</scope>
    <source>
        <strain evidence="6">DSMZ 21326</strain>
    </source>
</reference>
<dbReference type="InterPro" id="IPR018060">
    <property type="entry name" value="HTH_AraC"/>
</dbReference>
<dbReference type="SUPFAM" id="SSF46689">
    <property type="entry name" value="Homeodomain-like"/>
    <property type="match status" value="1"/>
</dbReference>
<accession>E8M8D7</accession>
<dbReference type="PANTHER" id="PTHR47894">
    <property type="entry name" value="HTH-TYPE TRANSCRIPTIONAL REGULATOR GADX"/>
    <property type="match status" value="1"/>
</dbReference>
<protein>
    <recommendedName>
        <fullName evidence="4">HTH araC/xylS-type domain-containing protein</fullName>
    </recommendedName>
</protein>
<comment type="caution">
    <text evidence="5">The sequence shown here is derived from an EMBL/GenBank/DDBJ whole genome shotgun (WGS) entry which is preliminary data.</text>
</comment>
<organism evidence="5 6">
    <name type="scientific">Vibrio sinaloensis DSM 21326</name>
    <dbReference type="NCBI Taxonomy" id="945550"/>
    <lineage>
        <taxon>Bacteria</taxon>
        <taxon>Pseudomonadati</taxon>
        <taxon>Pseudomonadota</taxon>
        <taxon>Gammaproteobacteria</taxon>
        <taxon>Vibrionales</taxon>
        <taxon>Vibrionaceae</taxon>
        <taxon>Vibrio</taxon>
        <taxon>Vibrio oreintalis group</taxon>
    </lineage>
</organism>
<evidence type="ECO:0000256" key="1">
    <source>
        <dbReference type="ARBA" id="ARBA00023015"/>
    </source>
</evidence>
<evidence type="ECO:0000259" key="4">
    <source>
        <dbReference type="PROSITE" id="PS01124"/>
    </source>
</evidence>
<dbReference type="InterPro" id="IPR009057">
    <property type="entry name" value="Homeodomain-like_sf"/>
</dbReference>
<evidence type="ECO:0000256" key="3">
    <source>
        <dbReference type="ARBA" id="ARBA00023163"/>
    </source>
</evidence>
<dbReference type="PANTHER" id="PTHR47894:SF4">
    <property type="entry name" value="HTH-TYPE TRANSCRIPTIONAL REGULATOR GADX"/>
    <property type="match status" value="1"/>
</dbReference>
<dbReference type="GO" id="GO:0000976">
    <property type="term" value="F:transcription cis-regulatory region binding"/>
    <property type="evidence" value="ECO:0007669"/>
    <property type="project" value="TreeGrafter"/>
</dbReference>
<dbReference type="EMBL" id="AEVT01000074">
    <property type="protein sequence ID" value="EGA69664.1"/>
    <property type="molecule type" value="Genomic_DNA"/>
</dbReference>
<feature type="domain" description="HTH araC/xylS-type" evidence="4">
    <location>
        <begin position="159"/>
        <end position="256"/>
    </location>
</feature>
<dbReference type="OrthoDB" id="9783876at2"/>
<sequence length="261" mass="29863">MAHSFQITEFRAQHLQALRNVTIHSPSIIQILSGNKRLFWQNEAVTLTPDSLILCSASSSWNFANLPDKGPFLSRVFSFYFSPNQEMLRLSESVASCSDSSYCLADKPVRETLNILATLNLKSMSSQTQQYWLMPLYQQLAELGALHKVFPSYQASLAQTVTQYLAASPATEHALEAVAEHFGMSRATLIRKLKIEGYQYRHLLAQVRLNHALQLMQKHEYDGYQLAQMCGYQSEKRFRQRFKDKFGLTPREYQLTIGQRG</sequence>
<keyword evidence="2" id="KW-0238">DNA-binding</keyword>
<keyword evidence="1" id="KW-0805">Transcription regulation</keyword>
<dbReference type="SMART" id="SM00342">
    <property type="entry name" value="HTH_ARAC"/>
    <property type="match status" value="1"/>
</dbReference>
<dbReference type="AlphaFoldDB" id="E8M8D7"/>
<dbReference type="Pfam" id="PF12833">
    <property type="entry name" value="HTH_18"/>
    <property type="match status" value="1"/>
</dbReference>
<name>E8M8D7_PHOS4</name>
<dbReference type="RefSeq" id="WP_008077961.1">
    <property type="nucleotide sequence ID" value="NZ_AEVT01000074.1"/>
</dbReference>
<evidence type="ECO:0000313" key="5">
    <source>
        <dbReference type="EMBL" id="EGA69664.1"/>
    </source>
</evidence>
<dbReference type="GO" id="GO:0005829">
    <property type="term" value="C:cytosol"/>
    <property type="evidence" value="ECO:0007669"/>
    <property type="project" value="TreeGrafter"/>
</dbReference>
<evidence type="ECO:0000313" key="6">
    <source>
        <dbReference type="Proteomes" id="UP000006228"/>
    </source>
</evidence>
<dbReference type="PROSITE" id="PS01124">
    <property type="entry name" value="HTH_ARAC_FAMILY_2"/>
    <property type="match status" value="1"/>
</dbReference>
<dbReference type="Gene3D" id="1.10.10.60">
    <property type="entry name" value="Homeodomain-like"/>
    <property type="match status" value="1"/>
</dbReference>
<keyword evidence="3" id="KW-0804">Transcription</keyword>
<proteinExistence type="predicted"/>
<dbReference type="GeneID" id="95569844"/>
<dbReference type="GO" id="GO:0003700">
    <property type="term" value="F:DNA-binding transcription factor activity"/>
    <property type="evidence" value="ECO:0007669"/>
    <property type="project" value="InterPro"/>
</dbReference>
<gene>
    <name evidence="5" type="ORF">VISI1226_17405</name>
</gene>
<dbReference type="eggNOG" id="COG2207">
    <property type="taxonomic scope" value="Bacteria"/>
</dbReference>
<evidence type="ECO:0000256" key="2">
    <source>
        <dbReference type="ARBA" id="ARBA00023125"/>
    </source>
</evidence>